<evidence type="ECO:0000256" key="1">
    <source>
        <dbReference type="SAM" id="MobiDB-lite"/>
    </source>
</evidence>
<feature type="transmembrane region" description="Helical" evidence="2">
    <location>
        <begin position="12"/>
        <end position="32"/>
    </location>
</feature>
<dbReference type="RefSeq" id="WP_015641330.1">
    <property type="nucleotide sequence ID" value="NC_021219.1"/>
</dbReference>
<dbReference type="Proteomes" id="UP000013893">
    <property type="component" value="Chromosome"/>
</dbReference>
<gene>
    <name evidence="3" type="ORF">L336_0170</name>
</gene>
<accession>R4PUP8</accession>
<evidence type="ECO:0000313" key="4">
    <source>
        <dbReference type="Proteomes" id="UP000013893"/>
    </source>
</evidence>
<dbReference type="OrthoDB" id="1864143at2"/>
<keyword evidence="2" id="KW-0472">Membrane</keyword>
<evidence type="ECO:0000313" key="3">
    <source>
        <dbReference type="EMBL" id="AGL61880.1"/>
    </source>
</evidence>
<keyword evidence="2" id="KW-0812">Transmembrane</keyword>
<dbReference type="EMBL" id="CP005957">
    <property type="protein sequence ID" value="AGL61880.1"/>
    <property type="molecule type" value="Genomic_DNA"/>
</dbReference>
<dbReference type="AlphaFoldDB" id="R4PUP8"/>
<reference evidence="3 4" key="1">
    <citation type="journal article" date="2013" name="Nat. Biotechnol.">
        <title>Genome sequences of rare, uncultured bacteria obtained by differential coverage binning of multiple metagenomes.</title>
        <authorList>
            <person name="Albertsen M."/>
            <person name="Hugenholtz P."/>
            <person name="Skarshewski A."/>
            <person name="Nielsen K.L."/>
            <person name="Tyson G.W."/>
            <person name="Nielsen P.H."/>
        </authorList>
    </citation>
    <scope>NUCLEOTIDE SEQUENCE [LARGE SCALE GENOMIC DNA]</scope>
    <source>
        <strain evidence="3">TM71</strain>
    </source>
</reference>
<organism evidence="3 4">
    <name type="scientific">Candidatus Saccharimonas aalborgensis</name>
    <dbReference type="NCBI Taxonomy" id="1332188"/>
    <lineage>
        <taxon>Bacteria</taxon>
        <taxon>Candidatus Saccharimonadota</taxon>
        <taxon>Candidatus Saccharimonadia</taxon>
        <taxon>Candidatus Saccharimonadales</taxon>
        <taxon>Candidatus Saccharimonadaceae</taxon>
        <taxon>Candidatus Saccharimonas</taxon>
    </lineage>
</organism>
<feature type="compositionally biased region" description="Low complexity" evidence="1">
    <location>
        <begin position="68"/>
        <end position="85"/>
    </location>
</feature>
<proteinExistence type="predicted"/>
<protein>
    <submittedName>
        <fullName evidence="3">Uncharacterized protein</fullName>
    </submittedName>
</protein>
<feature type="region of interest" description="Disordered" evidence="1">
    <location>
        <begin position="61"/>
        <end position="85"/>
    </location>
</feature>
<sequence length="232" mass="26235">MSNSNEWYKRNTSIILLLFFFFPVGLYLMWKYANWNKVVKIIISVLLGLTVIVVLTNPPKEPVKDTQETNTEQRQQTQQAQPQQPAASAYSYDWGNEGTNTYWLLAKDVDNSSADLKDRIKATIADFSKKVSFTTNTLVSVTDNANVFKCETLAGKPGYTGSEYVACLNEAGGKDAYNAATSAHNIALYSHNFKYNMDATECKDKCNELMFYPDASKTSEQAKYKETLYWKP</sequence>
<dbReference type="KEGG" id="saal:L336_0170"/>
<feature type="transmembrane region" description="Helical" evidence="2">
    <location>
        <begin position="38"/>
        <end position="56"/>
    </location>
</feature>
<keyword evidence="4" id="KW-1185">Reference proteome</keyword>
<dbReference type="HOGENOM" id="CLU_1193067_0_0_0"/>
<name>R4PUP8_9BACT</name>
<keyword evidence="2" id="KW-1133">Transmembrane helix</keyword>
<evidence type="ECO:0000256" key="2">
    <source>
        <dbReference type="SAM" id="Phobius"/>
    </source>
</evidence>